<keyword evidence="6" id="KW-1185">Reference proteome</keyword>
<evidence type="ECO:0000259" key="4">
    <source>
        <dbReference type="Pfam" id="PF01408"/>
    </source>
</evidence>
<dbReference type="RefSeq" id="WP_019443211.1">
    <property type="nucleotide sequence ID" value="NZ_ALOE01000046.1"/>
</dbReference>
<evidence type="ECO:0000256" key="1">
    <source>
        <dbReference type="ARBA" id="ARBA00010928"/>
    </source>
</evidence>
<dbReference type="SUPFAM" id="SSF55347">
    <property type="entry name" value="Glyceraldehyde-3-phosphate dehydrogenase-like, C-terminal domain"/>
    <property type="match status" value="1"/>
</dbReference>
<dbReference type="Gene3D" id="3.40.50.720">
    <property type="entry name" value="NAD(P)-binding Rossmann-like Domain"/>
    <property type="match status" value="1"/>
</dbReference>
<keyword evidence="2" id="KW-0732">Signal</keyword>
<dbReference type="PANTHER" id="PTHR22604:SF105">
    <property type="entry name" value="TRANS-1,2-DIHYDROBENZENE-1,2-DIOL DEHYDROGENASE"/>
    <property type="match status" value="1"/>
</dbReference>
<dbReference type="InterPro" id="IPR000683">
    <property type="entry name" value="Gfo/Idh/MocA-like_OxRdtase_N"/>
</dbReference>
<dbReference type="Pfam" id="PF01408">
    <property type="entry name" value="GFO_IDH_MocA"/>
    <property type="match status" value="1"/>
</dbReference>
<sequence length="346" mass="38671">MANTDKAVRWGIAGLGNIAKRFATALNNSSKYGELYAVAARDLDRAEQFSEAFKSNVSYGCYEDMARDPNVDAVYIATIHPYHYPLVELFLTHKKHVFVEKPAFTNLQDWLTMKALATRNEVLLLEAMKTVTFPAYQELKHYLVKNNLQLTSIEASFGNEHQYDPELSIFNPNLSGGATLDVGVYGLWLYCDLCKSLGADVPEPAVDMSTLVTQSYVDTDTCFTFTGQINGKISASIVKNLPRVAILRGEQLVITIRDKWWNPYIIDVEYQGELFTIEHPATGNGFEFEIDHFSLLILENKTESDTLLPAITTQVQSIMEFGLINAGYGYLTQRGGSCSLNGKLKT</sequence>
<dbReference type="GO" id="GO:0000166">
    <property type="term" value="F:nucleotide binding"/>
    <property type="evidence" value="ECO:0007669"/>
    <property type="project" value="InterPro"/>
</dbReference>
<evidence type="ECO:0000256" key="2">
    <source>
        <dbReference type="ARBA" id="ARBA00022729"/>
    </source>
</evidence>
<proteinExistence type="inferred from homology"/>
<gene>
    <name evidence="5" type="ORF">FR932_09590</name>
</gene>
<dbReference type="InterPro" id="IPR050984">
    <property type="entry name" value="Gfo/Idh/MocA_domain"/>
</dbReference>
<protein>
    <submittedName>
        <fullName evidence="5">Gfo/Idh/MocA family oxidoreductase</fullName>
    </submittedName>
</protein>
<keyword evidence="3" id="KW-0560">Oxidoreductase</keyword>
<dbReference type="EMBL" id="CP044399">
    <property type="protein sequence ID" value="QFI38085.1"/>
    <property type="molecule type" value="Genomic_DNA"/>
</dbReference>
<dbReference type="SUPFAM" id="SSF51735">
    <property type="entry name" value="NAD(P)-binding Rossmann-fold domains"/>
    <property type="match status" value="1"/>
</dbReference>
<evidence type="ECO:0000313" key="5">
    <source>
        <dbReference type="EMBL" id="QFI38085.1"/>
    </source>
</evidence>
<organism evidence="5 6">
    <name type="scientific">Moritella marina ATCC 15381</name>
    <dbReference type="NCBI Taxonomy" id="1202962"/>
    <lineage>
        <taxon>Bacteria</taxon>
        <taxon>Pseudomonadati</taxon>
        <taxon>Pseudomonadota</taxon>
        <taxon>Gammaproteobacteria</taxon>
        <taxon>Alteromonadales</taxon>
        <taxon>Moritellaceae</taxon>
        <taxon>Moritella</taxon>
    </lineage>
</organism>
<comment type="similarity">
    <text evidence="1">Belongs to the Gfo/Idh/MocA family.</text>
</comment>
<evidence type="ECO:0000256" key="3">
    <source>
        <dbReference type="ARBA" id="ARBA00023002"/>
    </source>
</evidence>
<accession>A0A5J6WMQ1</accession>
<dbReference type="InterPro" id="IPR036291">
    <property type="entry name" value="NAD(P)-bd_dom_sf"/>
</dbReference>
<feature type="domain" description="Gfo/Idh/MocA-like oxidoreductase N-terminal" evidence="4">
    <location>
        <begin position="8"/>
        <end position="124"/>
    </location>
</feature>
<name>A0A5J6WMQ1_MORMI</name>
<reference evidence="5 6" key="1">
    <citation type="submission" date="2019-09" db="EMBL/GenBank/DDBJ databases">
        <title>Hybrid Assembly of the complete Genome of the Deep-Sea Bacterium Moritella marina from long Nanopore and Illumina reads.</title>
        <authorList>
            <person name="Magin S."/>
            <person name="Georgoulis A."/>
            <person name="Papadimitriou K."/>
            <person name="Iliakis G."/>
            <person name="Vorgias C.E."/>
        </authorList>
    </citation>
    <scope>NUCLEOTIDE SEQUENCE [LARGE SCALE GENOMIC DNA]</scope>
    <source>
        <strain evidence="5 6">MP-1</strain>
    </source>
</reference>
<evidence type="ECO:0000313" key="6">
    <source>
        <dbReference type="Proteomes" id="UP000327424"/>
    </source>
</evidence>
<dbReference type="GO" id="GO:0016491">
    <property type="term" value="F:oxidoreductase activity"/>
    <property type="evidence" value="ECO:0007669"/>
    <property type="project" value="UniProtKB-KW"/>
</dbReference>
<dbReference type="OrthoDB" id="9774191at2"/>
<dbReference type="KEGG" id="mmaa:FR932_09590"/>
<dbReference type="PANTHER" id="PTHR22604">
    <property type="entry name" value="OXIDOREDUCTASES"/>
    <property type="match status" value="1"/>
</dbReference>
<dbReference type="AlphaFoldDB" id="A0A5J6WMQ1"/>
<dbReference type="Gene3D" id="3.30.360.10">
    <property type="entry name" value="Dihydrodipicolinate Reductase, domain 2"/>
    <property type="match status" value="1"/>
</dbReference>
<dbReference type="Proteomes" id="UP000327424">
    <property type="component" value="Chromosome"/>
</dbReference>